<sequence>MYTRVRPAAVAGAFYPDKPSTLEEQLRKLLEGAPRFPLAAPKAIIVPHAGYIYSGPVAASIYAPLRRRSSTIRRVVLLGPTHRVAIDGLAVPSCEAFATPLGEVPVDLEAIAALADLPQVRTNDAAHAQEHALEVQLPFLIETLERFTLVPLAVGRASPEDVAAVIERLWGGDETLIVVSSDLSHYLPYESAWSIDGQTAQAIVALEANLTPHQACGAAPINGLLEVARRRGLHVRMIDLRNSGDTAGDKSRVVGYGAFAFFDAAPESPRHEH</sequence>
<dbReference type="PANTHER" id="PTHR11060">
    <property type="entry name" value="PROTEIN MEMO1"/>
    <property type="match status" value="1"/>
</dbReference>
<dbReference type="STRING" id="83767.SAMN05660652_02578"/>
<dbReference type="PANTHER" id="PTHR11060:SF0">
    <property type="entry name" value="PROTEIN MEMO1"/>
    <property type="match status" value="1"/>
</dbReference>
<organism evidence="3 4">
    <name type="scientific">Propionivibrio dicarboxylicus</name>
    <dbReference type="NCBI Taxonomy" id="83767"/>
    <lineage>
        <taxon>Bacteria</taxon>
        <taxon>Pseudomonadati</taxon>
        <taxon>Pseudomonadota</taxon>
        <taxon>Betaproteobacteria</taxon>
        <taxon>Rhodocyclales</taxon>
        <taxon>Rhodocyclaceae</taxon>
        <taxon>Propionivibrio</taxon>
    </lineage>
</organism>
<dbReference type="RefSeq" id="WP_091938301.1">
    <property type="nucleotide sequence ID" value="NZ_FNCY01000010.1"/>
</dbReference>
<dbReference type="SUPFAM" id="SSF53213">
    <property type="entry name" value="LigB-like"/>
    <property type="match status" value="1"/>
</dbReference>
<dbReference type="AlphaFoldDB" id="A0A1G8GG30"/>
<comment type="similarity">
    <text evidence="1 2">Belongs to the MEMO1 family.</text>
</comment>
<evidence type="ECO:0000313" key="4">
    <source>
        <dbReference type="Proteomes" id="UP000198607"/>
    </source>
</evidence>
<name>A0A1G8GG30_9RHOO</name>
<protein>
    <recommendedName>
        <fullName evidence="2">MEMO1 family protein SAMN05660652_02578</fullName>
    </recommendedName>
</protein>
<dbReference type="EMBL" id="FNCY01000010">
    <property type="protein sequence ID" value="SDH93280.1"/>
    <property type="molecule type" value="Genomic_DNA"/>
</dbReference>
<proteinExistence type="inferred from homology"/>
<dbReference type="Proteomes" id="UP000198607">
    <property type="component" value="Unassembled WGS sequence"/>
</dbReference>
<dbReference type="NCBIfam" id="TIGR04336">
    <property type="entry name" value="AmmeMemoSam_B"/>
    <property type="match status" value="1"/>
</dbReference>
<dbReference type="OrthoDB" id="9782820at2"/>
<dbReference type="Pfam" id="PF01875">
    <property type="entry name" value="Memo"/>
    <property type="match status" value="1"/>
</dbReference>
<keyword evidence="4" id="KW-1185">Reference proteome</keyword>
<dbReference type="CDD" id="cd07361">
    <property type="entry name" value="MEMO_like"/>
    <property type="match status" value="1"/>
</dbReference>
<evidence type="ECO:0000256" key="2">
    <source>
        <dbReference type="HAMAP-Rule" id="MF_00055"/>
    </source>
</evidence>
<dbReference type="InterPro" id="IPR002737">
    <property type="entry name" value="MEMO1_fam"/>
</dbReference>
<dbReference type="Gene3D" id="3.40.830.10">
    <property type="entry name" value="LigB-like"/>
    <property type="match status" value="1"/>
</dbReference>
<reference evidence="3 4" key="1">
    <citation type="submission" date="2016-10" db="EMBL/GenBank/DDBJ databases">
        <authorList>
            <person name="de Groot N.N."/>
        </authorList>
    </citation>
    <scope>NUCLEOTIDE SEQUENCE [LARGE SCALE GENOMIC DNA]</scope>
    <source>
        <strain evidence="3 4">DSM 5885</strain>
    </source>
</reference>
<evidence type="ECO:0000313" key="3">
    <source>
        <dbReference type="EMBL" id="SDH93280.1"/>
    </source>
</evidence>
<gene>
    <name evidence="3" type="ORF">SAMN05660652_02578</name>
</gene>
<evidence type="ECO:0000256" key="1">
    <source>
        <dbReference type="ARBA" id="ARBA00006315"/>
    </source>
</evidence>
<accession>A0A1G8GG30</accession>
<dbReference type="HAMAP" id="MF_00055">
    <property type="entry name" value="MEMO1"/>
    <property type="match status" value="1"/>
</dbReference>